<organism evidence="1">
    <name type="scientific">Homalodisca liturata</name>
    <dbReference type="NCBI Taxonomy" id="320908"/>
    <lineage>
        <taxon>Eukaryota</taxon>
        <taxon>Metazoa</taxon>
        <taxon>Ecdysozoa</taxon>
        <taxon>Arthropoda</taxon>
        <taxon>Hexapoda</taxon>
        <taxon>Insecta</taxon>
        <taxon>Pterygota</taxon>
        <taxon>Neoptera</taxon>
        <taxon>Paraneoptera</taxon>
        <taxon>Hemiptera</taxon>
        <taxon>Auchenorrhyncha</taxon>
        <taxon>Membracoidea</taxon>
        <taxon>Cicadellidae</taxon>
        <taxon>Cicadellinae</taxon>
        <taxon>Proconiini</taxon>
        <taxon>Homalodisca</taxon>
    </lineage>
</organism>
<name>A0A1B6J144_9HEMI</name>
<dbReference type="EMBL" id="GECU01014805">
    <property type="protein sequence ID" value="JAS92901.1"/>
    <property type="molecule type" value="Transcribed_RNA"/>
</dbReference>
<gene>
    <name evidence="1" type="ORF">g.11319</name>
</gene>
<feature type="non-terminal residue" evidence="1">
    <location>
        <position position="146"/>
    </location>
</feature>
<dbReference type="AlphaFoldDB" id="A0A1B6J144"/>
<accession>A0A1B6J144</accession>
<proteinExistence type="predicted"/>
<evidence type="ECO:0000313" key="1">
    <source>
        <dbReference type="EMBL" id="JAS92901.1"/>
    </source>
</evidence>
<protein>
    <submittedName>
        <fullName evidence="1">Uncharacterized protein</fullName>
    </submittedName>
</protein>
<feature type="non-terminal residue" evidence="1">
    <location>
        <position position="1"/>
    </location>
</feature>
<sequence>FLLYSKIIGLLKQYDNSNSNIVNNFISQKGALLELNRAGARYSGALGNYSFQTPHHEFDPPPRNALPGMTPVIKSDAASRLPLTSDATLVIKDATDSIVSETSDATSVIKDAPDSIVSETPDATSVIKDAPDSIVSETPDATSVIK</sequence>
<reference evidence="1" key="1">
    <citation type="submission" date="2015-11" db="EMBL/GenBank/DDBJ databases">
        <title>De novo transcriptome assembly of four potential Pierce s Disease insect vectors from Arizona vineyards.</title>
        <authorList>
            <person name="Tassone E.E."/>
        </authorList>
    </citation>
    <scope>NUCLEOTIDE SEQUENCE</scope>
</reference>